<feature type="binding site" evidence="8">
    <location>
        <position position="101"/>
    </location>
    <ligand>
        <name>S-adenosyl-L-methionine</name>
        <dbReference type="ChEBI" id="CHEBI:59789"/>
    </ligand>
</feature>
<dbReference type="GO" id="GO:0016435">
    <property type="term" value="F:rRNA (guanine) methyltransferase activity"/>
    <property type="evidence" value="ECO:0007669"/>
    <property type="project" value="TreeGrafter"/>
</dbReference>
<comment type="function">
    <text evidence="8">Probable methyltransferase involved in the maturation of rRNA and in the biogenesis of ribosomal subunits.</text>
</comment>
<evidence type="ECO:0000256" key="5">
    <source>
        <dbReference type="ARBA" id="ARBA00022679"/>
    </source>
</evidence>
<feature type="domain" description="Ribosomal RNA methyltransferase FtsJ" evidence="10">
    <location>
        <begin position="69"/>
        <end position="245"/>
    </location>
</feature>
<feature type="region of interest" description="Disordered" evidence="9">
    <location>
        <begin position="601"/>
        <end position="655"/>
    </location>
</feature>
<feature type="compositionally biased region" description="Basic and acidic residues" evidence="9">
    <location>
        <begin position="490"/>
        <end position="503"/>
    </location>
</feature>
<dbReference type="GO" id="GO:0008650">
    <property type="term" value="F:rRNA (uridine-2'-O-)-methyltransferase activity"/>
    <property type="evidence" value="ECO:0007669"/>
    <property type="project" value="TreeGrafter"/>
</dbReference>
<keyword evidence="3 8" id="KW-0698">rRNA processing</keyword>
<feature type="compositionally biased region" description="Basic and acidic residues" evidence="9">
    <location>
        <begin position="824"/>
        <end position="836"/>
    </location>
</feature>
<dbReference type="Pfam" id="PF11861">
    <property type="entry name" value="DUF3381"/>
    <property type="match status" value="1"/>
</dbReference>
<feature type="compositionally biased region" description="Acidic residues" evidence="9">
    <location>
        <begin position="467"/>
        <end position="476"/>
    </location>
</feature>
<dbReference type="HAMAP" id="MF_03163">
    <property type="entry name" value="RNA_methyltr_E_SPB1"/>
    <property type="match status" value="1"/>
</dbReference>
<dbReference type="GO" id="GO:0030687">
    <property type="term" value="C:preribosome, large subunit precursor"/>
    <property type="evidence" value="ECO:0007669"/>
    <property type="project" value="TreeGrafter"/>
</dbReference>
<dbReference type="InterPro" id="IPR028589">
    <property type="entry name" value="SPB1-like"/>
</dbReference>
<evidence type="ECO:0000259" key="10">
    <source>
        <dbReference type="Pfam" id="PF01728"/>
    </source>
</evidence>
<dbReference type="SUPFAM" id="SSF53335">
    <property type="entry name" value="S-adenosyl-L-methionine-dependent methyltransferases"/>
    <property type="match status" value="1"/>
</dbReference>
<keyword evidence="4 8" id="KW-0489">Methyltransferase</keyword>
<keyword evidence="5 8" id="KW-0808">Transferase</keyword>
<evidence type="ECO:0000256" key="9">
    <source>
        <dbReference type="SAM" id="MobiDB-lite"/>
    </source>
</evidence>
<protein>
    <recommendedName>
        <fullName evidence="8">Putative rRNA methyltransferase</fullName>
        <ecNumber evidence="8">2.1.1.-</ecNumber>
    </recommendedName>
    <alternativeName>
        <fullName evidence="8">2'-O-ribose RNA methyltransferase SPB1 homolog</fullName>
    </alternativeName>
</protein>
<feature type="compositionally biased region" description="Basic residues" evidence="9">
    <location>
        <begin position="812"/>
        <end position="823"/>
    </location>
</feature>
<dbReference type="InterPro" id="IPR050082">
    <property type="entry name" value="RNA_methyltr_RlmE"/>
</dbReference>
<gene>
    <name evidence="13" type="ORF">CLODIP_2_CD08789</name>
</gene>
<comment type="caution">
    <text evidence="13">The sequence shown here is derived from an EMBL/GenBank/DDBJ whole genome shotgun (WGS) entry which is preliminary data.</text>
</comment>
<feature type="compositionally biased region" description="Basic and acidic residues" evidence="9">
    <location>
        <begin position="457"/>
        <end position="466"/>
    </location>
</feature>
<dbReference type="Pfam" id="PF07780">
    <property type="entry name" value="Spb1_C"/>
    <property type="match status" value="1"/>
</dbReference>
<reference evidence="13 14" key="1">
    <citation type="submission" date="2020-04" db="EMBL/GenBank/DDBJ databases">
        <authorList>
            <person name="Alioto T."/>
            <person name="Alioto T."/>
            <person name="Gomez Garrido J."/>
        </authorList>
    </citation>
    <scope>NUCLEOTIDE SEQUENCE [LARGE SCALE GENOMIC DNA]</scope>
</reference>
<feature type="compositionally biased region" description="Gly residues" evidence="9">
    <location>
        <begin position="851"/>
        <end position="864"/>
    </location>
</feature>
<dbReference type="OrthoDB" id="1287559at2759"/>
<feature type="region of interest" description="Disordered" evidence="9">
    <location>
        <begin position="805"/>
        <end position="875"/>
    </location>
</feature>
<evidence type="ECO:0000259" key="12">
    <source>
        <dbReference type="Pfam" id="PF11861"/>
    </source>
</evidence>
<feature type="compositionally biased region" description="Basic residues" evidence="9">
    <location>
        <begin position="865"/>
        <end position="875"/>
    </location>
</feature>
<evidence type="ECO:0000256" key="2">
    <source>
        <dbReference type="ARBA" id="ARBA00022517"/>
    </source>
</evidence>
<evidence type="ECO:0000256" key="7">
    <source>
        <dbReference type="ARBA" id="ARBA00023242"/>
    </source>
</evidence>
<keyword evidence="6 8" id="KW-0949">S-adenosyl-L-methionine</keyword>
<feature type="compositionally biased region" description="Acidic residues" evidence="9">
    <location>
        <begin position="528"/>
        <end position="546"/>
    </location>
</feature>
<evidence type="ECO:0000259" key="11">
    <source>
        <dbReference type="Pfam" id="PF07780"/>
    </source>
</evidence>
<comment type="subcellular location">
    <subcellularLocation>
        <location evidence="1 8">Nucleus</location>
        <location evidence="1 8">Nucleolus</location>
    </subcellularLocation>
</comment>
<feature type="compositionally biased region" description="Acidic residues" evidence="9">
    <location>
        <begin position="381"/>
        <end position="391"/>
    </location>
</feature>
<evidence type="ECO:0000256" key="3">
    <source>
        <dbReference type="ARBA" id="ARBA00022552"/>
    </source>
</evidence>
<organism evidence="13 14">
    <name type="scientific">Cloeon dipterum</name>
    <dbReference type="NCBI Taxonomy" id="197152"/>
    <lineage>
        <taxon>Eukaryota</taxon>
        <taxon>Metazoa</taxon>
        <taxon>Ecdysozoa</taxon>
        <taxon>Arthropoda</taxon>
        <taxon>Hexapoda</taxon>
        <taxon>Insecta</taxon>
        <taxon>Pterygota</taxon>
        <taxon>Palaeoptera</taxon>
        <taxon>Ephemeroptera</taxon>
        <taxon>Pisciforma</taxon>
        <taxon>Baetidae</taxon>
        <taxon>Cloeon</taxon>
    </lineage>
</organism>
<dbReference type="PANTHER" id="PTHR10920">
    <property type="entry name" value="RIBOSOMAL RNA METHYLTRANSFERASE"/>
    <property type="match status" value="1"/>
</dbReference>
<evidence type="ECO:0000313" key="14">
    <source>
        <dbReference type="Proteomes" id="UP000494165"/>
    </source>
</evidence>
<feature type="binding site" evidence="8">
    <location>
        <position position="162"/>
    </location>
    <ligand>
        <name>S-adenosyl-L-methionine</name>
        <dbReference type="ChEBI" id="CHEBI:59789"/>
    </ligand>
</feature>
<dbReference type="InterPro" id="IPR015507">
    <property type="entry name" value="rRNA-MeTfrase_E"/>
</dbReference>
<feature type="domain" description="Ribosomal RNA methyltransferase SPB1-like C-terminal" evidence="11">
    <location>
        <begin position="627"/>
        <end position="840"/>
    </location>
</feature>
<accession>A0A8S1BWY5</accession>
<sequence length="875" mass="99383">MISHNNILRSIMQEFFPLAISRARAIHLQTGRGASGTSSPCPSAKMGKKAKIGKQRKDKYYQLAKEIGYRSRAAFKLIQLNRKFSFLQKSKVLVDLCAAPGGWMQVAKQNMPVSSIVIGIDLFPIKAIPGCISITEDITTEKCKTALTRELKTWKVDVFLHDGAPNVGMNWLHDAHQQALLTLSAAKLASQFLKPGGWFVTKVFRSKDYNALIWVLKQIFKKVHSTKPQASRNESAEIFVVCQNFIAPHKLDPRFFDPKHVFEELELEPKSANSIFHPEKAKKAKAEGYPEGMSSMYRPISALELIMAETPVDLLQVSTEITLDDKRIANHPRTTPEIKECLKDIKVLGRKDLRLLMAWCAAMKQSIAPPAPKEDETAKEAEEESEDEDEQIDKHLKELKESERKELKRKKKTVLKERRKLQQKLDLKMVFKGDDGPKMDDDEMFELKTIKSNKVLNKIDDQRPDEVAEESEEEDDQPKKKREAYNPTKSHLDKSGRFYKESDSEASESEEEGEQYLTRVEEGLGMSDEGELSFEEASDDEDEEGNESNPLITDLDHRNKKEKRVHKAQLWFEKDIFQNGETEADEDVELDALAAELKSKGAKIIGKEAGDEESDYDDDSDDEESTASDYEMPQMPRKRANDDSAPSKGGKDDFEIVPKDDVKRFKLDEEGLALGSMIALSKKKKRDIVDDAWNRFAFNDDHLPDWFKEDEKKHMRKDAPVPKELVAEIKQKQRELDARPIKKVIEAKARKKKRAIRKLEKAKKRVESMLESSEVSEREKARQIKQMYNKAAGKKKDEIAYVRSKKFSASSRTKRPHGVKGRYKAVDPRMRKDTRGMLRAKGLVKGKGGKGGKGGYKGGRGANKGGRKKTGGNKK</sequence>
<dbReference type="AlphaFoldDB" id="A0A8S1BWY5"/>
<evidence type="ECO:0000256" key="8">
    <source>
        <dbReference type="HAMAP-Rule" id="MF_03163"/>
    </source>
</evidence>
<keyword evidence="7 8" id="KW-0539">Nucleus</keyword>
<keyword evidence="2 8" id="KW-0690">Ribosome biogenesis</keyword>
<feature type="binding site" evidence="8">
    <location>
        <position position="137"/>
    </location>
    <ligand>
        <name>S-adenosyl-L-methionine</name>
        <dbReference type="ChEBI" id="CHEBI:59789"/>
    </ligand>
</feature>
<feature type="compositionally biased region" description="Acidic residues" evidence="9">
    <location>
        <begin position="504"/>
        <end position="514"/>
    </location>
</feature>
<evidence type="ECO:0000256" key="4">
    <source>
        <dbReference type="ARBA" id="ARBA00022603"/>
    </source>
</evidence>
<feature type="compositionally biased region" description="Acidic residues" evidence="9">
    <location>
        <begin position="610"/>
        <end position="626"/>
    </location>
</feature>
<dbReference type="Gene3D" id="3.40.50.150">
    <property type="entry name" value="Vaccinia Virus protein VP39"/>
    <property type="match status" value="1"/>
</dbReference>
<feature type="domain" description="DUF3381" evidence="12">
    <location>
        <begin position="280"/>
        <end position="424"/>
    </location>
</feature>
<dbReference type="EMBL" id="CADEPI010000003">
    <property type="protein sequence ID" value="CAB3360307.1"/>
    <property type="molecule type" value="Genomic_DNA"/>
</dbReference>
<dbReference type="GO" id="GO:0000463">
    <property type="term" value="P:maturation of LSU-rRNA from tricistronic rRNA transcript (SSU-rRNA, 5.8S rRNA, LSU-rRNA)"/>
    <property type="evidence" value="ECO:0007669"/>
    <property type="project" value="TreeGrafter"/>
</dbReference>
<keyword evidence="14" id="KW-1185">Reference proteome</keyword>
<evidence type="ECO:0000256" key="1">
    <source>
        <dbReference type="ARBA" id="ARBA00004604"/>
    </source>
</evidence>
<evidence type="ECO:0000256" key="6">
    <source>
        <dbReference type="ARBA" id="ARBA00022691"/>
    </source>
</evidence>
<dbReference type="Proteomes" id="UP000494165">
    <property type="component" value="Unassembled WGS sequence"/>
</dbReference>
<dbReference type="PANTHER" id="PTHR10920:SF13">
    <property type="entry name" value="PRE-RRNA 2'-O-RIBOSE RNA METHYLTRANSFERASE FTSJ3"/>
    <property type="match status" value="1"/>
</dbReference>
<dbReference type="HAMAP" id="MF_01547">
    <property type="entry name" value="RNA_methyltr_E"/>
    <property type="match status" value="1"/>
</dbReference>
<feature type="binding site" evidence="8">
    <location>
        <position position="103"/>
    </location>
    <ligand>
        <name>S-adenosyl-L-methionine</name>
        <dbReference type="ChEBI" id="CHEBI:59789"/>
    </ligand>
</feature>
<dbReference type="GO" id="GO:0000466">
    <property type="term" value="P:maturation of 5.8S rRNA from tricistronic rRNA transcript (SSU-rRNA, 5.8S rRNA, LSU-rRNA)"/>
    <property type="evidence" value="ECO:0007669"/>
    <property type="project" value="TreeGrafter"/>
</dbReference>
<dbReference type="EC" id="2.1.1.-" evidence="8"/>
<dbReference type="GO" id="GO:0005730">
    <property type="term" value="C:nucleolus"/>
    <property type="evidence" value="ECO:0007669"/>
    <property type="project" value="UniProtKB-SubCell"/>
</dbReference>
<dbReference type="InterPro" id="IPR012920">
    <property type="entry name" value="rRNA_MeTfrase_SPB1-like_C"/>
</dbReference>
<dbReference type="InterPro" id="IPR024576">
    <property type="entry name" value="rRNA_MeTfrase_Spb1_DUF3381"/>
</dbReference>
<feature type="active site" description="Proton acceptor" evidence="8">
    <location>
        <position position="202"/>
    </location>
</feature>
<dbReference type="FunFam" id="3.40.50.150:FF:000004">
    <property type="entry name" value="AdoMet-dependent rRNA methyltransferase SPB1"/>
    <property type="match status" value="1"/>
</dbReference>
<feature type="region of interest" description="Disordered" evidence="9">
    <location>
        <begin position="451"/>
        <end position="564"/>
    </location>
</feature>
<feature type="coiled-coil region" evidence="8">
    <location>
        <begin position="742"/>
        <end position="779"/>
    </location>
</feature>
<proteinExistence type="inferred from homology"/>
<name>A0A8S1BWY5_9INSE</name>
<dbReference type="Pfam" id="PF01728">
    <property type="entry name" value="FtsJ"/>
    <property type="match status" value="1"/>
</dbReference>
<dbReference type="InterPro" id="IPR029063">
    <property type="entry name" value="SAM-dependent_MTases_sf"/>
</dbReference>
<feature type="region of interest" description="Disordered" evidence="9">
    <location>
        <begin position="367"/>
        <end position="393"/>
    </location>
</feature>
<comment type="catalytic activity">
    <reaction evidence="8">
        <text>a ribonucleotide in rRNA + S-adenosyl-L-methionine = a 2'-O-methylribonucleotide in rRNA + S-adenosyl-L-homocysteine + H(+)</text>
        <dbReference type="Rhea" id="RHEA:48628"/>
        <dbReference type="Rhea" id="RHEA-COMP:12164"/>
        <dbReference type="Rhea" id="RHEA-COMP:12165"/>
        <dbReference type="ChEBI" id="CHEBI:15378"/>
        <dbReference type="ChEBI" id="CHEBI:57856"/>
        <dbReference type="ChEBI" id="CHEBI:59789"/>
        <dbReference type="ChEBI" id="CHEBI:90675"/>
        <dbReference type="ChEBI" id="CHEBI:90676"/>
    </reaction>
</comment>
<comment type="similarity">
    <text evidence="8">Belongs to the class I-like SAM-binding methyltransferase superfamily. RNA methyltransferase RlmE family. SPB1 subfamily.</text>
</comment>
<feature type="binding site" evidence="8">
    <location>
        <position position="121"/>
    </location>
    <ligand>
        <name>S-adenosyl-L-methionine</name>
        <dbReference type="ChEBI" id="CHEBI:59789"/>
    </ligand>
</feature>
<dbReference type="InterPro" id="IPR002877">
    <property type="entry name" value="RNA_MeTrfase_FtsJ_dom"/>
</dbReference>
<keyword evidence="8" id="KW-0175">Coiled coil</keyword>
<evidence type="ECO:0000313" key="13">
    <source>
        <dbReference type="EMBL" id="CAB3360307.1"/>
    </source>
</evidence>